<sequence length="366" mass="42135">MEKINQTPKKHKIIEPNRKGYSIVGKNTGKPNKIYFETFGNGPKKILFITGFLSSSKGWCKQIDYFTNKKDQYEICVFDNRGIGKSNIDSKYSYNFSTKSMAMDAIDLLEDTLKWDKVHICGLSMGGMASIHLSSIIPEKVQSLVIACVPNGYFLPFFSMGVFNYIRAFFFTFNEKKKARIFQSLMYSDNYLDEKTNGSDETRSEQMFKKNSTGFKDDGPSFLTILGHQIGYITNRFSKKSLEVIKKYSIPTIVINSKKDSLVTIDITKKQIVNPLKPLNFHVIEGGHLSQLENPTFFNKLVENHVDKHSNWDHSTFFQVEKQQFQRQSFMTQNILYSKNYLSSNTLSSSFLNCNTLRSFFNKIKV</sequence>
<keyword evidence="1" id="KW-1133">Transmembrane helix</keyword>
<comment type="caution">
    <text evidence="3">The sequence shown here is derived from an EMBL/GenBank/DDBJ whole genome shotgun (WGS) entry which is preliminary data.</text>
</comment>
<organism evidence="3 4">
    <name type="scientific">Dictyostelium discoideum</name>
    <name type="common">Social amoeba</name>
    <dbReference type="NCBI Taxonomy" id="44689"/>
    <lineage>
        <taxon>Eukaryota</taxon>
        <taxon>Amoebozoa</taxon>
        <taxon>Evosea</taxon>
        <taxon>Eumycetozoa</taxon>
        <taxon>Dictyostelia</taxon>
        <taxon>Dictyosteliales</taxon>
        <taxon>Dictyosteliaceae</taxon>
        <taxon>Dictyostelium</taxon>
    </lineage>
</organism>
<dbReference type="SMR" id="Q54ZA6"/>
<evidence type="ECO:0000313" key="3">
    <source>
        <dbReference type="EMBL" id="EAL68597.2"/>
    </source>
</evidence>
<name>Q54ZA6_DICDI</name>
<dbReference type="InParanoid" id="Q54ZA6"/>
<dbReference type="PaxDb" id="44689-DDB0304713"/>
<dbReference type="PANTHER" id="PTHR43433">
    <property type="entry name" value="HYDROLASE, ALPHA/BETA FOLD FAMILY PROTEIN"/>
    <property type="match status" value="1"/>
</dbReference>
<reference evidence="3 4" key="1">
    <citation type="journal article" date="2005" name="Nature">
        <title>The genome of the social amoeba Dictyostelium discoideum.</title>
        <authorList>
            <consortium name="The Dictyostelium discoideum Sequencing Consortium"/>
            <person name="Eichinger L."/>
            <person name="Pachebat J.A."/>
            <person name="Glockner G."/>
            <person name="Rajandream M.A."/>
            <person name="Sucgang R."/>
            <person name="Berriman M."/>
            <person name="Song J."/>
            <person name="Olsen R."/>
            <person name="Szafranski K."/>
            <person name="Xu Q."/>
            <person name="Tunggal B."/>
            <person name="Kummerfeld S."/>
            <person name="Madera M."/>
            <person name="Konfortov B.A."/>
            <person name="Rivero F."/>
            <person name="Bankier A.T."/>
            <person name="Lehmann R."/>
            <person name="Hamlin N."/>
            <person name="Davies R."/>
            <person name="Gaudet P."/>
            <person name="Fey P."/>
            <person name="Pilcher K."/>
            <person name="Chen G."/>
            <person name="Saunders D."/>
            <person name="Sodergren E."/>
            <person name="Davis P."/>
            <person name="Kerhornou A."/>
            <person name="Nie X."/>
            <person name="Hall N."/>
            <person name="Anjard C."/>
            <person name="Hemphill L."/>
            <person name="Bason N."/>
            <person name="Farbrother P."/>
            <person name="Desany B."/>
            <person name="Just E."/>
            <person name="Morio T."/>
            <person name="Rost R."/>
            <person name="Churcher C."/>
            <person name="Cooper J."/>
            <person name="Haydock S."/>
            <person name="van Driessche N."/>
            <person name="Cronin A."/>
            <person name="Goodhead I."/>
            <person name="Muzny D."/>
            <person name="Mourier T."/>
            <person name="Pain A."/>
            <person name="Lu M."/>
            <person name="Harper D."/>
            <person name="Lindsay R."/>
            <person name="Hauser H."/>
            <person name="James K."/>
            <person name="Quiles M."/>
            <person name="Madan Babu M."/>
            <person name="Saito T."/>
            <person name="Buchrieser C."/>
            <person name="Wardroper A."/>
            <person name="Felder M."/>
            <person name="Thangavelu M."/>
            <person name="Johnson D."/>
            <person name="Knights A."/>
            <person name="Loulseged H."/>
            <person name="Mungall K."/>
            <person name="Oliver K."/>
            <person name="Price C."/>
            <person name="Quail M.A."/>
            <person name="Urushihara H."/>
            <person name="Hernandez J."/>
            <person name="Rabbinowitsch E."/>
            <person name="Steffen D."/>
            <person name="Sanders M."/>
            <person name="Ma J."/>
            <person name="Kohara Y."/>
            <person name="Sharp S."/>
            <person name="Simmonds M."/>
            <person name="Spiegler S."/>
            <person name="Tivey A."/>
            <person name="Sugano S."/>
            <person name="White B."/>
            <person name="Walker D."/>
            <person name="Woodward J."/>
            <person name="Winckler T."/>
            <person name="Tanaka Y."/>
            <person name="Shaulsky G."/>
            <person name="Schleicher M."/>
            <person name="Weinstock G."/>
            <person name="Rosenthal A."/>
            <person name="Cox E.C."/>
            <person name="Chisholm R.L."/>
            <person name="Gibbs R."/>
            <person name="Loomis W.F."/>
            <person name="Platzer M."/>
            <person name="Kay R.R."/>
            <person name="Williams J."/>
            <person name="Dear P.H."/>
            <person name="Noegel A.A."/>
            <person name="Barrell B."/>
            <person name="Kuspa A."/>
        </authorList>
    </citation>
    <scope>NUCLEOTIDE SEQUENCE [LARGE SCALE GENOMIC DNA]</scope>
    <source>
        <strain evidence="3 4">AX4</strain>
    </source>
</reference>
<feature type="domain" description="AB hydrolase-1" evidence="2">
    <location>
        <begin position="46"/>
        <end position="295"/>
    </location>
</feature>
<dbReference type="VEuPathDB" id="AmoebaDB:DDB_G0277679"/>
<dbReference type="Proteomes" id="UP000002195">
    <property type="component" value="Unassembled WGS sequence"/>
</dbReference>
<dbReference type="Pfam" id="PF00561">
    <property type="entry name" value="Abhydrolase_1"/>
    <property type="match status" value="1"/>
</dbReference>
<dbReference type="RefSeq" id="XP_642531.2">
    <property type="nucleotide sequence ID" value="XM_637439.2"/>
</dbReference>
<dbReference type="PANTHER" id="PTHR43433:SF5">
    <property type="entry name" value="AB HYDROLASE-1 DOMAIN-CONTAINING PROTEIN"/>
    <property type="match status" value="1"/>
</dbReference>
<evidence type="ECO:0000259" key="2">
    <source>
        <dbReference type="Pfam" id="PF00561"/>
    </source>
</evidence>
<dbReference type="ESTHER" id="dicdi-Q54ZA6">
    <property type="family name" value="6_AlphaBeta_hydrolase"/>
</dbReference>
<dbReference type="InterPro" id="IPR050471">
    <property type="entry name" value="AB_hydrolase"/>
</dbReference>
<feature type="transmembrane region" description="Helical" evidence="1">
    <location>
        <begin position="153"/>
        <end position="173"/>
    </location>
</feature>
<keyword evidence="1" id="KW-0472">Membrane</keyword>
<evidence type="ECO:0000256" key="1">
    <source>
        <dbReference type="SAM" id="Phobius"/>
    </source>
</evidence>
<keyword evidence="3" id="KW-0378">Hydrolase</keyword>
<proteinExistence type="predicted"/>
<dbReference type="STRING" id="44689.Q54ZA6"/>
<accession>Q54ZA6</accession>
<dbReference type="FunCoup" id="Q54ZA6">
    <property type="interactions" value="1"/>
</dbReference>
<keyword evidence="1" id="KW-0812">Transmembrane</keyword>
<keyword evidence="4" id="KW-1185">Reference proteome</keyword>
<dbReference type="InterPro" id="IPR029058">
    <property type="entry name" value="AB_hydrolase_fold"/>
</dbReference>
<dbReference type="SUPFAM" id="SSF53474">
    <property type="entry name" value="alpha/beta-Hydrolases"/>
    <property type="match status" value="1"/>
</dbReference>
<dbReference type="KEGG" id="ddi:DDB_G0277679"/>
<dbReference type="GO" id="GO:0016787">
    <property type="term" value="F:hydrolase activity"/>
    <property type="evidence" value="ECO:0007669"/>
    <property type="project" value="UniProtKB-KW"/>
</dbReference>
<dbReference type="InterPro" id="IPR000073">
    <property type="entry name" value="AB_hydrolase_1"/>
</dbReference>
<dbReference type="EMBL" id="AAFI02000021">
    <property type="protein sequence ID" value="EAL68597.2"/>
    <property type="molecule type" value="Genomic_DNA"/>
</dbReference>
<protein>
    <submittedName>
        <fullName evidence="3">Alpha/beta hydrolase fold-1 domain-containing protein</fullName>
    </submittedName>
</protein>
<dbReference type="eggNOG" id="KOG4178">
    <property type="taxonomic scope" value="Eukaryota"/>
</dbReference>
<evidence type="ECO:0000313" key="4">
    <source>
        <dbReference type="Proteomes" id="UP000002195"/>
    </source>
</evidence>
<dbReference type="dictyBase" id="DDB_G0277679"/>
<dbReference type="AlphaFoldDB" id="Q54ZA6"/>
<dbReference type="GeneID" id="8621157"/>
<dbReference type="Gene3D" id="3.40.50.1820">
    <property type="entry name" value="alpha/beta hydrolase"/>
    <property type="match status" value="1"/>
</dbReference>
<dbReference type="PhylomeDB" id="Q54ZA6"/>
<dbReference type="HOGENOM" id="CLU_805175_0_0_1"/>
<gene>
    <name evidence="3" type="ORF">DDB_G0277679</name>
</gene>